<dbReference type="AlphaFoldDB" id="A0A9P2LA79"/>
<dbReference type="RefSeq" id="WP_114149996.1">
    <property type="nucleotide sequence ID" value="NZ_CAJHFX010000007.1"/>
</dbReference>
<accession>A0A9P2LA79</accession>
<proteinExistence type="predicted"/>
<gene>
    <name evidence="1" type="ORF">JHZ39_003151</name>
</gene>
<dbReference type="EMBL" id="AAYLMQ010000047">
    <property type="protein sequence ID" value="EGY2378732.1"/>
    <property type="molecule type" value="Genomic_DNA"/>
</dbReference>
<comment type="caution">
    <text evidence="1">The sequence shown here is derived from an EMBL/GenBank/DDBJ whole genome shotgun (WGS) entry which is preliminary data.</text>
</comment>
<protein>
    <submittedName>
        <fullName evidence="1">Uncharacterized protein</fullName>
    </submittedName>
</protein>
<evidence type="ECO:0000313" key="1">
    <source>
        <dbReference type="EMBL" id="EGY2378732.1"/>
    </source>
</evidence>
<reference evidence="1" key="1">
    <citation type="submission" date="2020-12" db="EMBL/GenBank/DDBJ databases">
        <authorList>
            <consortium name="Clinical and Environmental Microbiology Branch: Whole genome sequencing antimicrobial resistance pathogens in the healthcare setting"/>
        </authorList>
    </citation>
    <scope>NUCLEOTIDE SEQUENCE</scope>
    <source>
        <strain evidence="1">2018HL-00813</strain>
    </source>
</reference>
<organism evidence="1">
    <name type="scientific">Acinetobacter baumannii</name>
    <dbReference type="NCBI Taxonomy" id="470"/>
    <lineage>
        <taxon>Bacteria</taxon>
        <taxon>Pseudomonadati</taxon>
        <taxon>Pseudomonadota</taxon>
        <taxon>Gammaproteobacteria</taxon>
        <taxon>Moraxellales</taxon>
        <taxon>Moraxellaceae</taxon>
        <taxon>Acinetobacter</taxon>
        <taxon>Acinetobacter calcoaceticus/baumannii complex</taxon>
    </lineage>
</organism>
<sequence length="336" mass="39781">MTEKKSIFANYKSIVEDYIKSLYRNNHVFSSVVNDKLNPNCQHLKEFFKLIDVQPDLEKNYSVAKAMLSAREGKVVHLDYPHFKNVAHYVLDFIPEYWKHFRLVLKIYNHHELISEILKDKKIQIKLEKKKPFIENPSHLHNTYIEFLCPEFNGRLISWGQGLLDSAQIESIQASYPINIFKNLLKENPELPLNPTNYEQYLELIRRYFLFSVKVDEDIPSHVLNTIFDSIHNVVGDNHSHSLFNYYGEFQTDILFKNYLNAIVDIFDLEFLIDDMGFGDNVCSITLKNNTKHSEDDLELVILNMEKYFLLREAIKWCEKKTRVVWNVFFVEVTSR</sequence>
<name>A0A9P2LA79_ACIBA</name>